<keyword evidence="2" id="KW-0564">Palmitate</keyword>
<name>A0ABY4DZA6_9NEIS</name>
<dbReference type="NCBIfam" id="TIGR01845">
    <property type="entry name" value="outer_NodT"/>
    <property type="match status" value="1"/>
</dbReference>
<keyword evidence="2" id="KW-1134">Transmembrane beta strand</keyword>
<reference evidence="3 4" key="1">
    <citation type="journal article" date="2022" name="Res Sq">
        <title>Evolution of multicellular longitudinally dividing oral cavity symbionts (Neisseriaceae).</title>
        <authorList>
            <person name="Nyongesa S."/>
            <person name="Weber P."/>
            <person name="Bernet E."/>
            <person name="Pullido F."/>
            <person name="Nieckarz M."/>
            <person name="Delaby M."/>
            <person name="Nieves C."/>
            <person name="Viehboeck T."/>
            <person name="Krause N."/>
            <person name="Rivera-Millot A."/>
            <person name="Nakamura A."/>
            <person name="Vischer N."/>
            <person name="VanNieuwenhze M."/>
            <person name="Brun Y."/>
            <person name="Cava F."/>
            <person name="Bulgheresi S."/>
            <person name="Veyrier F."/>
        </authorList>
    </citation>
    <scope>NUCLEOTIDE SEQUENCE [LARGE SCALE GENOMIC DNA]</scope>
    <source>
        <strain evidence="3 4">SN4</strain>
    </source>
</reference>
<dbReference type="InterPro" id="IPR010131">
    <property type="entry name" value="MdtP/NodT-like"/>
</dbReference>
<dbReference type="Gene3D" id="2.20.200.10">
    <property type="entry name" value="Outer membrane efflux proteins (OEP)"/>
    <property type="match status" value="1"/>
</dbReference>
<dbReference type="Pfam" id="PF02321">
    <property type="entry name" value="OEP"/>
    <property type="match status" value="2"/>
</dbReference>
<proteinExistence type="inferred from homology"/>
<protein>
    <submittedName>
        <fullName evidence="3">Efflux transporter outer membrane subunit</fullName>
    </submittedName>
</protein>
<dbReference type="EMBL" id="CP091511">
    <property type="protein sequence ID" value="UOO88868.1"/>
    <property type="molecule type" value="Genomic_DNA"/>
</dbReference>
<evidence type="ECO:0000256" key="1">
    <source>
        <dbReference type="ARBA" id="ARBA00007613"/>
    </source>
</evidence>
<dbReference type="PROSITE" id="PS51257">
    <property type="entry name" value="PROKAR_LIPOPROTEIN"/>
    <property type="match status" value="1"/>
</dbReference>
<evidence type="ECO:0000313" key="3">
    <source>
        <dbReference type="EMBL" id="UOO88868.1"/>
    </source>
</evidence>
<keyword evidence="2" id="KW-0812">Transmembrane</keyword>
<organism evidence="3 4">
    <name type="scientific">Vitreoscilla massiliensis</name>
    <dbReference type="NCBI Taxonomy" id="1689272"/>
    <lineage>
        <taxon>Bacteria</taxon>
        <taxon>Pseudomonadati</taxon>
        <taxon>Pseudomonadota</taxon>
        <taxon>Betaproteobacteria</taxon>
        <taxon>Neisseriales</taxon>
        <taxon>Neisseriaceae</taxon>
        <taxon>Vitreoscilla</taxon>
    </lineage>
</organism>
<feature type="signal peptide" evidence="2">
    <location>
        <begin position="1"/>
        <end position="27"/>
    </location>
</feature>
<comment type="similarity">
    <text evidence="1 2">Belongs to the outer membrane factor (OMF) (TC 1.B.17) family.</text>
</comment>
<accession>A0ABY4DZA6</accession>
<keyword evidence="2" id="KW-0472">Membrane</keyword>
<keyword evidence="2" id="KW-0732">Signal</keyword>
<dbReference type="Gene3D" id="1.20.1600.10">
    <property type="entry name" value="Outer membrane efflux proteins (OEP)"/>
    <property type="match status" value="1"/>
</dbReference>
<feature type="chain" id="PRO_5045014343" evidence="2">
    <location>
        <begin position="28"/>
        <end position="488"/>
    </location>
</feature>
<comment type="subcellular location">
    <subcellularLocation>
        <location evidence="2">Cell membrane</location>
        <topology evidence="2">Lipid-anchor</topology>
    </subcellularLocation>
</comment>
<dbReference type="PANTHER" id="PTHR30203:SF32">
    <property type="entry name" value="CATION EFFLUX SYSTEM PROTEIN CUSC"/>
    <property type="match status" value="1"/>
</dbReference>
<dbReference type="Proteomes" id="UP000832011">
    <property type="component" value="Chromosome"/>
</dbReference>
<dbReference type="InterPro" id="IPR003423">
    <property type="entry name" value="OMP_efflux"/>
</dbReference>
<keyword evidence="2" id="KW-0449">Lipoprotein</keyword>
<gene>
    <name evidence="3" type="ORF">LVJ82_15635</name>
</gene>
<evidence type="ECO:0000313" key="4">
    <source>
        <dbReference type="Proteomes" id="UP000832011"/>
    </source>
</evidence>
<dbReference type="RefSeq" id="WP_082625691.1">
    <property type="nucleotide sequence ID" value="NZ_CABKVG010000010.1"/>
</dbReference>
<evidence type="ECO:0000256" key="2">
    <source>
        <dbReference type="RuleBase" id="RU362097"/>
    </source>
</evidence>
<dbReference type="PANTHER" id="PTHR30203">
    <property type="entry name" value="OUTER MEMBRANE CATION EFFLUX PROTEIN"/>
    <property type="match status" value="1"/>
</dbReference>
<keyword evidence="4" id="KW-1185">Reference proteome</keyword>
<dbReference type="SUPFAM" id="SSF56954">
    <property type="entry name" value="Outer membrane efflux proteins (OEP)"/>
    <property type="match status" value="1"/>
</dbReference>
<sequence length="488" mass="53689">MTDGKSTMVAKLSGLTITIAAAMVLSACNLAPKYQQPQVFTDSNDFKYATQGNSDIKAYELGWQEYFADPQLKQLIGLALENNRDLRVAALNVEAVEKQYRIQRSDLFPGLNASGSMNKSRTAADFRGQNSAAVSKQYSVGLGVTSYELDLWGKIRNLSDAALNDYFATREARDAAQISLVASVAKAYYAERFAEEAMKVSQNVLNSREKSYRLADLKYKHGVSSKIDLRTAETLVESAKADYQSQLRAREQARNALVTLIGGNYPSDIAARASLDQQFAYAGLPSGLPSEMLLYRPDIRQAEYNLKAANANIGAARAAFFPSISLTGTIGSGSVQLDNLFTGPNRTWSFMPQISIPIFNWGANKAGLDLTRVRKEISVVQYEQAVQDAFQDVSDVLVANATLKNQYASQRKSTAAEVDRNRLMQMRFNQGIADSLTMLDSQRQSYAAQLTLLAVQQEWLNNRVDLYKVLGGGLKAYRDGQVQSGAAE</sequence>